<dbReference type="Proteomes" id="UP001152607">
    <property type="component" value="Unassembled WGS sequence"/>
</dbReference>
<feature type="compositionally biased region" description="Low complexity" evidence="2">
    <location>
        <begin position="35"/>
        <end position="49"/>
    </location>
</feature>
<keyword evidence="1" id="KW-0175">Coiled coil</keyword>
<evidence type="ECO:0000313" key="4">
    <source>
        <dbReference type="Proteomes" id="UP001152607"/>
    </source>
</evidence>
<gene>
    <name evidence="3" type="ORF">PDIGIT_LOCUS11472</name>
</gene>
<feature type="compositionally biased region" description="Low complexity" evidence="2">
    <location>
        <begin position="17"/>
        <end position="28"/>
    </location>
</feature>
<evidence type="ECO:0000256" key="2">
    <source>
        <dbReference type="SAM" id="MobiDB-lite"/>
    </source>
</evidence>
<proteinExistence type="predicted"/>
<keyword evidence="4" id="KW-1185">Reference proteome</keyword>
<evidence type="ECO:0000313" key="3">
    <source>
        <dbReference type="EMBL" id="CAI6338344.1"/>
    </source>
</evidence>
<protein>
    <submittedName>
        <fullName evidence="3">Uncharacterized protein</fullName>
    </submittedName>
</protein>
<evidence type="ECO:0000256" key="1">
    <source>
        <dbReference type="SAM" id="Coils"/>
    </source>
</evidence>
<comment type="caution">
    <text evidence="3">The sequence shown here is derived from an EMBL/GenBank/DDBJ whole genome shotgun (WGS) entry which is preliminary data.</text>
</comment>
<dbReference type="AlphaFoldDB" id="A0A9W4XNF0"/>
<accession>A0A9W4XNF0</accession>
<organism evidence="3 4">
    <name type="scientific">Periconia digitata</name>
    <dbReference type="NCBI Taxonomy" id="1303443"/>
    <lineage>
        <taxon>Eukaryota</taxon>
        <taxon>Fungi</taxon>
        <taxon>Dikarya</taxon>
        <taxon>Ascomycota</taxon>
        <taxon>Pezizomycotina</taxon>
        <taxon>Dothideomycetes</taxon>
        <taxon>Pleosporomycetidae</taxon>
        <taxon>Pleosporales</taxon>
        <taxon>Massarineae</taxon>
        <taxon>Periconiaceae</taxon>
        <taxon>Periconia</taxon>
    </lineage>
</organism>
<feature type="coiled-coil region" evidence="1">
    <location>
        <begin position="91"/>
        <end position="125"/>
    </location>
</feature>
<dbReference type="EMBL" id="CAOQHR010000008">
    <property type="protein sequence ID" value="CAI6338344.1"/>
    <property type="molecule type" value="Genomic_DNA"/>
</dbReference>
<reference evidence="3" key="1">
    <citation type="submission" date="2023-01" db="EMBL/GenBank/DDBJ databases">
        <authorList>
            <person name="Van Ghelder C."/>
            <person name="Rancurel C."/>
        </authorList>
    </citation>
    <scope>NUCLEOTIDE SEQUENCE</scope>
    <source>
        <strain evidence="3">CNCM I-4278</strain>
    </source>
</reference>
<feature type="region of interest" description="Disordered" evidence="2">
    <location>
        <begin position="1"/>
        <end position="65"/>
    </location>
</feature>
<name>A0A9W4XNF0_9PLEO</name>
<sequence length="140" mass="15289">MPFFTNKETSVSPPPSTTTTSPTRSRTLFSRRRSSSPSLHSSTTTTTTTPHKRHSLLSKSGFGGREDASIVAARERVLTAEAAEREADRALFAAKAAVREARDHVRRLELEAAEEAKRAKLKQSQAKAIGKRGKALGRKC</sequence>